<sequence>MERSHKKIMTSPSPGLCWCSSKPKWQAKRREGVKTIHITHRHGDEHRHEHIYLHDDGHAKGLAPWLRGFTFVRGECLTAARPQQQERDHGEKQEDEVEERESRPGSGNQSQDQDQDQGKAEDCKEHSVVSKIHKPGERESRLIDGRFE</sequence>
<dbReference type="GeneID" id="9524177"/>
<proteinExistence type="predicted"/>
<dbReference type="Proteomes" id="UP000008866">
    <property type="component" value="Unassembled WGS sequence"/>
</dbReference>
<dbReference type="HOGENOM" id="CLU_1758363_0_0_1"/>
<reference evidence="3" key="1">
    <citation type="journal article" date="2011" name="Genome Biol.">
        <title>Comparative and functional genomics provide insights into the pathogenicity of dermatophytic fungi.</title>
        <authorList>
            <person name="Burmester A."/>
            <person name="Shelest E."/>
            <person name="Gloeckner G."/>
            <person name="Heddergott C."/>
            <person name="Schindler S."/>
            <person name="Staib P."/>
            <person name="Heidel A."/>
            <person name="Felder M."/>
            <person name="Petzold A."/>
            <person name="Szafranski K."/>
            <person name="Feuermann M."/>
            <person name="Pedruzzi I."/>
            <person name="Priebe S."/>
            <person name="Groth M."/>
            <person name="Winkler R."/>
            <person name="Li W."/>
            <person name="Kniemeyer O."/>
            <person name="Schroeckh V."/>
            <person name="Hertweck C."/>
            <person name="Hube B."/>
            <person name="White T.C."/>
            <person name="Platzer M."/>
            <person name="Guthke R."/>
            <person name="Heitman J."/>
            <person name="Woestemeyer J."/>
            <person name="Zipfel P.F."/>
            <person name="Monod M."/>
            <person name="Brakhage A.A."/>
        </authorList>
    </citation>
    <scope>NUCLEOTIDE SEQUENCE [LARGE SCALE GENOMIC DNA]</scope>
    <source>
        <strain evidence="3">ATCC MYA-4681 / CBS 112371</strain>
    </source>
</reference>
<dbReference type="EMBL" id="ABSU01000003">
    <property type="protein sequence ID" value="EFE35543.1"/>
    <property type="molecule type" value="Genomic_DNA"/>
</dbReference>
<name>D4AMY2_ARTBC</name>
<comment type="caution">
    <text evidence="2">The sequence shown here is derived from an EMBL/GenBank/DDBJ whole genome shotgun (WGS) entry which is preliminary data.</text>
</comment>
<dbReference type="AlphaFoldDB" id="D4AMY2"/>
<organism evidence="2 3">
    <name type="scientific">Arthroderma benhamiae (strain ATCC MYA-4681 / CBS 112371)</name>
    <name type="common">Trichophyton mentagrophytes</name>
    <dbReference type="NCBI Taxonomy" id="663331"/>
    <lineage>
        <taxon>Eukaryota</taxon>
        <taxon>Fungi</taxon>
        <taxon>Dikarya</taxon>
        <taxon>Ascomycota</taxon>
        <taxon>Pezizomycotina</taxon>
        <taxon>Eurotiomycetes</taxon>
        <taxon>Eurotiomycetidae</taxon>
        <taxon>Onygenales</taxon>
        <taxon>Arthrodermataceae</taxon>
        <taxon>Trichophyton</taxon>
    </lineage>
</organism>
<keyword evidence="3" id="KW-1185">Reference proteome</keyword>
<evidence type="ECO:0000256" key="1">
    <source>
        <dbReference type="SAM" id="MobiDB-lite"/>
    </source>
</evidence>
<feature type="compositionally biased region" description="Basic and acidic residues" evidence="1">
    <location>
        <begin position="116"/>
        <end position="148"/>
    </location>
</feature>
<gene>
    <name evidence="2" type="ORF">ARB_05585</name>
</gene>
<evidence type="ECO:0000313" key="3">
    <source>
        <dbReference type="Proteomes" id="UP000008866"/>
    </source>
</evidence>
<dbReference type="KEGG" id="abe:ARB_05585"/>
<protein>
    <submittedName>
        <fullName evidence="2">Uncharacterized protein</fullName>
    </submittedName>
</protein>
<dbReference type="RefSeq" id="XP_003016188.1">
    <property type="nucleotide sequence ID" value="XM_003016142.1"/>
</dbReference>
<accession>D4AMY2</accession>
<evidence type="ECO:0000313" key="2">
    <source>
        <dbReference type="EMBL" id="EFE35543.1"/>
    </source>
</evidence>
<feature type="region of interest" description="Disordered" evidence="1">
    <location>
        <begin position="79"/>
        <end position="148"/>
    </location>
</feature>